<keyword evidence="3 6" id="KW-1133">Transmembrane helix</keyword>
<feature type="transmembrane region" description="Helical" evidence="6">
    <location>
        <begin position="653"/>
        <end position="673"/>
    </location>
</feature>
<feature type="compositionally biased region" description="Polar residues" evidence="5">
    <location>
        <begin position="216"/>
        <end position="229"/>
    </location>
</feature>
<evidence type="ECO:0000256" key="3">
    <source>
        <dbReference type="ARBA" id="ARBA00022989"/>
    </source>
</evidence>
<organism evidence="7 8">
    <name type="scientific">Symbiodinium microadriaticum</name>
    <name type="common">Dinoflagellate</name>
    <name type="synonym">Zooxanthella microadriatica</name>
    <dbReference type="NCBI Taxonomy" id="2951"/>
    <lineage>
        <taxon>Eukaryota</taxon>
        <taxon>Sar</taxon>
        <taxon>Alveolata</taxon>
        <taxon>Dinophyceae</taxon>
        <taxon>Suessiales</taxon>
        <taxon>Symbiodiniaceae</taxon>
        <taxon>Symbiodinium</taxon>
    </lineage>
</organism>
<feature type="region of interest" description="Disordered" evidence="5">
    <location>
        <begin position="51"/>
        <end position="86"/>
    </location>
</feature>
<evidence type="ECO:0000313" key="7">
    <source>
        <dbReference type="EMBL" id="OLP94677.1"/>
    </source>
</evidence>
<comment type="caution">
    <text evidence="7">The sequence shown here is derived from an EMBL/GenBank/DDBJ whole genome shotgun (WGS) entry which is preliminary data.</text>
</comment>
<dbReference type="Proteomes" id="UP000186817">
    <property type="component" value="Unassembled WGS sequence"/>
</dbReference>
<keyword evidence="4 6" id="KW-0472">Membrane</keyword>
<feature type="transmembrane region" description="Helical" evidence="6">
    <location>
        <begin position="484"/>
        <end position="505"/>
    </location>
</feature>
<dbReference type="GO" id="GO:0016020">
    <property type="term" value="C:membrane"/>
    <property type="evidence" value="ECO:0007669"/>
    <property type="project" value="UniProtKB-SubCell"/>
</dbReference>
<keyword evidence="8" id="KW-1185">Reference proteome</keyword>
<evidence type="ECO:0000256" key="6">
    <source>
        <dbReference type="SAM" id="Phobius"/>
    </source>
</evidence>
<evidence type="ECO:0000313" key="8">
    <source>
        <dbReference type="Proteomes" id="UP000186817"/>
    </source>
</evidence>
<feature type="region of interest" description="Disordered" evidence="5">
    <location>
        <begin position="134"/>
        <end position="158"/>
    </location>
</feature>
<accession>A0A1Q9DHN5</accession>
<feature type="transmembrane region" description="Helical" evidence="6">
    <location>
        <begin position="575"/>
        <end position="600"/>
    </location>
</feature>
<gene>
    <name evidence="7" type="ORF">AK812_SmicGene23260</name>
</gene>
<name>A0A1Q9DHN5_SYMMI</name>
<proteinExistence type="predicted"/>
<feature type="transmembrane region" description="Helical" evidence="6">
    <location>
        <begin position="511"/>
        <end position="533"/>
    </location>
</feature>
<comment type="subcellular location">
    <subcellularLocation>
        <location evidence="1">Membrane</location>
        <topology evidence="1">Multi-pass membrane protein</topology>
    </subcellularLocation>
</comment>
<protein>
    <recommendedName>
        <fullName evidence="9">Sugar phosphate transporter domain-containing protein</fullName>
    </recommendedName>
</protein>
<evidence type="ECO:0008006" key="9">
    <source>
        <dbReference type="Google" id="ProtNLM"/>
    </source>
</evidence>
<keyword evidence="2 6" id="KW-0812">Transmembrane</keyword>
<evidence type="ECO:0000256" key="4">
    <source>
        <dbReference type="ARBA" id="ARBA00023136"/>
    </source>
</evidence>
<dbReference type="OrthoDB" id="436747at2759"/>
<feature type="compositionally biased region" description="Basic and acidic residues" evidence="5">
    <location>
        <begin position="230"/>
        <end position="248"/>
    </location>
</feature>
<dbReference type="EMBL" id="LSRX01000533">
    <property type="protein sequence ID" value="OLP94677.1"/>
    <property type="molecule type" value="Genomic_DNA"/>
</dbReference>
<evidence type="ECO:0000256" key="1">
    <source>
        <dbReference type="ARBA" id="ARBA00004141"/>
    </source>
</evidence>
<dbReference type="InterPro" id="IPR050186">
    <property type="entry name" value="TPT_transporter"/>
</dbReference>
<feature type="transmembrane region" description="Helical" evidence="6">
    <location>
        <begin position="545"/>
        <end position="563"/>
    </location>
</feature>
<dbReference type="AlphaFoldDB" id="A0A1Q9DHN5"/>
<feature type="transmembrane region" description="Helical" evidence="6">
    <location>
        <begin position="612"/>
        <end position="633"/>
    </location>
</feature>
<evidence type="ECO:0000256" key="2">
    <source>
        <dbReference type="ARBA" id="ARBA00022692"/>
    </source>
</evidence>
<feature type="transmembrane region" description="Helical" evidence="6">
    <location>
        <begin position="685"/>
        <end position="707"/>
    </location>
</feature>
<reference evidence="7 8" key="1">
    <citation type="submission" date="2016-02" db="EMBL/GenBank/DDBJ databases">
        <title>Genome analysis of coral dinoflagellate symbionts highlights evolutionary adaptations to a symbiotic lifestyle.</title>
        <authorList>
            <person name="Aranda M."/>
            <person name="Li Y."/>
            <person name="Liew Y.J."/>
            <person name="Baumgarten S."/>
            <person name="Simakov O."/>
            <person name="Wilson M."/>
            <person name="Piel J."/>
            <person name="Ashoor H."/>
            <person name="Bougouffa S."/>
            <person name="Bajic V.B."/>
            <person name="Ryu T."/>
            <person name="Ravasi T."/>
            <person name="Bayer T."/>
            <person name="Micklem G."/>
            <person name="Kim H."/>
            <person name="Bhak J."/>
            <person name="Lajeunesse T.C."/>
            <person name="Voolstra C.R."/>
        </authorList>
    </citation>
    <scope>NUCLEOTIDE SEQUENCE [LARGE SCALE GENOMIC DNA]</scope>
    <source>
        <strain evidence="7 8">CCMP2467</strain>
    </source>
</reference>
<sequence>MQPPNCPYNACYQSDVPADAQSLIPVATDFTNIVQEALQKNLQKLQKNLDDAKAHGEKMSEKLKAAEELSSTAQAEARQSAKQLKKSQDDCQKLTAKLEKESAKVAELKQNVDQVIKDATERDEARMREIKQLRDKSENELKHLKEKSDNSSKDAETLRQRQLEEASMELKELHSESAQQKEMLSELVRESSAEAAKLREHLGAVEVAAEADRVNAEQQQSELEGSISRSRQELRAANERSRRAERELEQARAECQELLSSATQRDDRVEVAQALLEGRVRSLQEQVEVLRAESEEARASETMKEQAAQTAEAQYADLHSSSQTKEQVTTLVARSQRWPQRRRGLVLAATVTLVVLFEKTRSAVANVPATSPATYRLFKEVCIPLAALCIGLPCRQIESLRTPAQLAVYFGAQTGMLLFAKVVISSAVVSEELGLHGLPGAFLMTAIHQIICFVLFGAGFVISWMTPWPYRPKPPTKLSDVYRILLFSAAFAANIGLNNFSFQFLPLSMNLIIRSCLPIATAIVQVLAHPAKIAAKGALQHKQEILCMLTGVACAALATLAQSQAQRGSTANSDAILTGVLVCVVSIFAGALNMVLACELGSSMQLSSLDMTFYMGLPSALMLLFPSFILSHPSWPGQPSMTDFEVHCKVYDLAPGVLGLAMLLGVFAAWYNVTQYSLVHSMSATYTTFAGNFNKATAIVISLAVGLEKLPEGVWGHVMLLATLGNIGSFTVYSILQLKQ</sequence>
<feature type="transmembrane region" description="Helical" evidence="6">
    <location>
        <begin position="713"/>
        <end position="736"/>
    </location>
</feature>
<feature type="compositionally biased region" description="Basic and acidic residues" evidence="5">
    <location>
        <begin position="51"/>
        <end position="67"/>
    </location>
</feature>
<evidence type="ECO:0000256" key="5">
    <source>
        <dbReference type="SAM" id="MobiDB-lite"/>
    </source>
</evidence>
<feature type="region of interest" description="Disordered" evidence="5">
    <location>
        <begin position="216"/>
        <end position="248"/>
    </location>
</feature>
<dbReference type="PANTHER" id="PTHR11132">
    <property type="entry name" value="SOLUTE CARRIER FAMILY 35"/>
    <property type="match status" value="1"/>
</dbReference>
<feature type="transmembrane region" description="Helical" evidence="6">
    <location>
        <begin position="441"/>
        <end position="464"/>
    </location>
</feature>